<dbReference type="GO" id="GO:0009168">
    <property type="term" value="P:purine ribonucleoside monophosphate biosynthetic process"/>
    <property type="evidence" value="ECO:0007669"/>
    <property type="project" value="InterPro"/>
</dbReference>
<dbReference type="SUPFAM" id="SSF51556">
    <property type="entry name" value="Metallo-dependent hydrolases"/>
    <property type="match status" value="1"/>
</dbReference>
<dbReference type="PROSITE" id="PS00485">
    <property type="entry name" value="A_DEAMINASE"/>
    <property type="match status" value="1"/>
</dbReference>
<dbReference type="EMBL" id="OD565449">
    <property type="protein sequence ID" value="CAD7441806.1"/>
    <property type="molecule type" value="Genomic_DNA"/>
</dbReference>
<organism evidence="9">
    <name type="scientific">Timema bartmani</name>
    <dbReference type="NCBI Taxonomy" id="61472"/>
    <lineage>
        <taxon>Eukaryota</taxon>
        <taxon>Metazoa</taxon>
        <taxon>Ecdysozoa</taxon>
        <taxon>Arthropoda</taxon>
        <taxon>Hexapoda</taxon>
        <taxon>Insecta</taxon>
        <taxon>Pterygota</taxon>
        <taxon>Neoptera</taxon>
        <taxon>Polyneoptera</taxon>
        <taxon>Phasmatodea</taxon>
        <taxon>Timematodea</taxon>
        <taxon>Timematoidea</taxon>
        <taxon>Timematidae</taxon>
        <taxon>Timema</taxon>
    </lineage>
</organism>
<evidence type="ECO:0000259" key="8">
    <source>
        <dbReference type="Pfam" id="PF00962"/>
    </source>
</evidence>
<dbReference type="GO" id="GO:0005789">
    <property type="term" value="C:endoplasmic reticulum membrane"/>
    <property type="evidence" value="ECO:0007669"/>
    <property type="project" value="TreeGrafter"/>
</dbReference>
<dbReference type="GO" id="GO:0046872">
    <property type="term" value="F:metal ion binding"/>
    <property type="evidence" value="ECO:0007669"/>
    <property type="project" value="UniProtKB-KW"/>
</dbReference>
<dbReference type="GO" id="GO:0016266">
    <property type="term" value="P:protein O-linked glycosylation via N-acetyl-galactosamine"/>
    <property type="evidence" value="ECO:0007669"/>
    <property type="project" value="TreeGrafter"/>
</dbReference>
<comment type="similarity">
    <text evidence="3">Belongs to the metallo-dependent hydrolases superfamily. Adenosine and AMP deaminases family.</text>
</comment>
<sequence length="408" mass="46429">MIRDVLRLCEHFRDEGVVGLDTAAMSTSDLNEYEEVSLGVDEVLVYQEASRLGIHRTVHAGEIGSAEMVKRAVEEYNSERIGHGYNVLSDPAVYDMCQKKDIHFETCPWSSLLTGAVPLGVNKHPIVRFAEDNLNFSLSSDDPTVTGCFVEEDYRLAASWGLSEAHFVRCALPLKIVWTFILQVVYYSVDIFAEKLSDIVTAMQPHFSSQPGTYYSDALFFISMGLHRIALDQNRVAMFDVDTKLRADVGQLFQEFDSFEESTLFGLAPELTPVYRHVLYVYRSKHKGTKFGEPISKGGFPGVNSGVMLLRLDRMRESVTYNQLLKSTVVEKLASKYQFKGHLGDQDFYTLLGMEHPELIHVLPCTWNRQLCTWWRDHGYQDVFKDFFRCQGPVRLYHGNCNTPIPSD</sequence>
<dbReference type="GO" id="GO:0140560">
    <property type="term" value="F:xylosyl alpha-1,3-xylosyltransferase activity"/>
    <property type="evidence" value="ECO:0007669"/>
    <property type="project" value="TreeGrafter"/>
</dbReference>
<keyword evidence="5" id="KW-0479">Metal-binding</keyword>
<name>A0A7R9HZF4_9NEOP</name>
<dbReference type="InterPro" id="IPR006650">
    <property type="entry name" value="A/AMP_deam_AS"/>
</dbReference>
<evidence type="ECO:0000256" key="2">
    <source>
        <dbReference type="ARBA" id="ARBA00004296"/>
    </source>
</evidence>
<dbReference type="GO" id="GO:0005886">
    <property type="term" value="C:plasma membrane"/>
    <property type="evidence" value="ECO:0007669"/>
    <property type="project" value="UniProtKB-SubCell"/>
</dbReference>
<dbReference type="InterPro" id="IPR032466">
    <property type="entry name" value="Metal_Hydrolase"/>
</dbReference>
<dbReference type="PANTHER" id="PTHR46612">
    <property type="entry name" value="XYLOSIDE XYLOSYLTRANSFERASE 1"/>
    <property type="match status" value="1"/>
</dbReference>
<evidence type="ECO:0000256" key="1">
    <source>
        <dbReference type="ARBA" id="ARBA00001947"/>
    </source>
</evidence>
<reference evidence="9" key="1">
    <citation type="submission" date="2020-11" db="EMBL/GenBank/DDBJ databases">
        <authorList>
            <person name="Tran Van P."/>
        </authorList>
    </citation>
    <scope>NUCLEOTIDE SEQUENCE</scope>
</reference>
<dbReference type="InterPro" id="IPR001365">
    <property type="entry name" value="A_deaminase_dom"/>
</dbReference>
<protein>
    <recommendedName>
        <fullName evidence="4">Adenosine deaminase</fullName>
    </recommendedName>
</protein>
<evidence type="ECO:0000256" key="6">
    <source>
        <dbReference type="ARBA" id="ARBA00022801"/>
    </source>
</evidence>
<evidence type="ECO:0000313" key="9">
    <source>
        <dbReference type="EMBL" id="CAD7441806.1"/>
    </source>
</evidence>
<evidence type="ECO:0000256" key="3">
    <source>
        <dbReference type="ARBA" id="ARBA00006676"/>
    </source>
</evidence>
<feature type="domain" description="Adenosine deaminase" evidence="8">
    <location>
        <begin position="3"/>
        <end position="169"/>
    </location>
</feature>
<dbReference type="InterPro" id="IPR029044">
    <property type="entry name" value="Nucleotide-diphossugar_trans"/>
</dbReference>
<keyword evidence="7" id="KW-0862">Zinc</keyword>
<dbReference type="SUPFAM" id="SSF53448">
    <property type="entry name" value="Nucleotide-diphospho-sugar transferases"/>
    <property type="match status" value="1"/>
</dbReference>
<proteinExistence type="inferred from homology"/>
<comment type="cofactor">
    <cofactor evidence="1">
        <name>Zn(2+)</name>
        <dbReference type="ChEBI" id="CHEBI:29105"/>
    </cofactor>
</comment>
<evidence type="ECO:0000256" key="5">
    <source>
        <dbReference type="ARBA" id="ARBA00022723"/>
    </source>
</evidence>
<dbReference type="InterPro" id="IPR042465">
    <property type="entry name" value="XXLT1"/>
</dbReference>
<dbReference type="Gene3D" id="3.20.20.140">
    <property type="entry name" value="Metal-dependent hydrolases"/>
    <property type="match status" value="1"/>
</dbReference>
<dbReference type="Gene3D" id="3.90.550.10">
    <property type="entry name" value="Spore Coat Polysaccharide Biosynthesis Protein SpsA, Chain A"/>
    <property type="match status" value="1"/>
</dbReference>
<keyword evidence="6" id="KW-0378">Hydrolase</keyword>
<comment type="subcellular location">
    <subcellularLocation>
        <location evidence="2">Cell membrane</location>
        <topology evidence="2">Peripheral membrane protein</topology>
        <orientation evidence="2">Extracellular side</orientation>
    </subcellularLocation>
</comment>
<dbReference type="GO" id="GO:0019239">
    <property type="term" value="F:deaminase activity"/>
    <property type="evidence" value="ECO:0007669"/>
    <property type="project" value="InterPro"/>
</dbReference>
<dbReference type="PANTHER" id="PTHR46612:SF1">
    <property type="entry name" value="XYLOSIDE XYLOSYLTRANSFERASE 1"/>
    <property type="match status" value="1"/>
</dbReference>
<gene>
    <name evidence="9" type="ORF">TBIB3V08_LOCUS4258</name>
</gene>
<dbReference type="AlphaFoldDB" id="A0A7R9HZF4"/>
<accession>A0A7R9HZF4</accession>
<evidence type="ECO:0000256" key="7">
    <source>
        <dbReference type="ARBA" id="ARBA00022833"/>
    </source>
</evidence>
<evidence type="ECO:0000256" key="4">
    <source>
        <dbReference type="ARBA" id="ARBA00018099"/>
    </source>
</evidence>
<dbReference type="Pfam" id="PF00962">
    <property type="entry name" value="A_deaminase"/>
    <property type="match status" value="1"/>
</dbReference>